<sequence>MNKNLTAKLVLAASLLLVPNAAFSATFELKAPSASERGWSAKADCESKAGGACASAYFCSNNIWMAATAFDRVQDRRYAGEQLIIVRDGQPICAVN</sequence>
<evidence type="ECO:0008006" key="4">
    <source>
        <dbReference type="Google" id="ProtNLM"/>
    </source>
</evidence>
<dbReference type="Proteomes" id="UP001161405">
    <property type="component" value="Unassembled WGS sequence"/>
</dbReference>
<feature type="signal peptide" evidence="1">
    <location>
        <begin position="1"/>
        <end position="24"/>
    </location>
</feature>
<evidence type="ECO:0000256" key="1">
    <source>
        <dbReference type="SAM" id="SignalP"/>
    </source>
</evidence>
<comment type="caution">
    <text evidence="2">The sequence shown here is derived from an EMBL/GenBank/DDBJ whole genome shotgun (WGS) entry which is preliminary data.</text>
</comment>
<keyword evidence="1" id="KW-0732">Signal</keyword>
<reference evidence="2" key="2">
    <citation type="submission" date="2023-01" db="EMBL/GenBank/DDBJ databases">
        <title>Draft genome sequence of Maritalea porphyrae strain NBRC 107169.</title>
        <authorList>
            <person name="Sun Q."/>
            <person name="Mori K."/>
        </authorList>
    </citation>
    <scope>NUCLEOTIDE SEQUENCE</scope>
    <source>
        <strain evidence="2">NBRC 107169</strain>
    </source>
</reference>
<protein>
    <recommendedName>
        <fullName evidence="4">Peptidase inhibitor family I36</fullName>
    </recommendedName>
</protein>
<dbReference type="EMBL" id="BSNI01000002">
    <property type="protein sequence ID" value="GLQ17827.1"/>
    <property type="molecule type" value="Genomic_DNA"/>
</dbReference>
<gene>
    <name evidence="2" type="ORF">GCM10007879_20760</name>
</gene>
<evidence type="ECO:0000313" key="2">
    <source>
        <dbReference type="EMBL" id="GLQ17827.1"/>
    </source>
</evidence>
<keyword evidence="3" id="KW-1185">Reference proteome</keyword>
<proteinExistence type="predicted"/>
<feature type="chain" id="PRO_5046653725" description="Peptidase inhibitor family I36" evidence="1">
    <location>
        <begin position="25"/>
        <end position="96"/>
    </location>
</feature>
<evidence type="ECO:0000313" key="3">
    <source>
        <dbReference type="Proteomes" id="UP001161405"/>
    </source>
</evidence>
<accession>A0ABQ5UV23</accession>
<reference evidence="2" key="1">
    <citation type="journal article" date="2014" name="Int. J. Syst. Evol. Microbiol.">
        <title>Complete genome of a new Firmicutes species belonging to the dominant human colonic microbiota ('Ruminococcus bicirculans') reveals two chromosomes and a selective capacity to utilize plant glucans.</title>
        <authorList>
            <consortium name="NISC Comparative Sequencing Program"/>
            <person name="Wegmann U."/>
            <person name="Louis P."/>
            <person name="Goesmann A."/>
            <person name="Henrissat B."/>
            <person name="Duncan S.H."/>
            <person name="Flint H.J."/>
        </authorList>
    </citation>
    <scope>NUCLEOTIDE SEQUENCE</scope>
    <source>
        <strain evidence="2">NBRC 107169</strain>
    </source>
</reference>
<dbReference type="RefSeq" id="WP_284364270.1">
    <property type="nucleotide sequence ID" value="NZ_BSNI01000002.1"/>
</dbReference>
<name>A0ABQ5UV23_9HYPH</name>
<organism evidence="2 3">
    <name type="scientific">Maritalea porphyrae</name>
    <dbReference type="NCBI Taxonomy" id="880732"/>
    <lineage>
        <taxon>Bacteria</taxon>
        <taxon>Pseudomonadati</taxon>
        <taxon>Pseudomonadota</taxon>
        <taxon>Alphaproteobacteria</taxon>
        <taxon>Hyphomicrobiales</taxon>
        <taxon>Devosiaceae</taxon>
        <taxon>Maritalea</taxon>
    </lineage>
</organism>